<dbReference type="PANTHER" id="PTHR12277">
    <property type="entry name" value="ALPHA/BETA HYDROLASE DOMAIN-CONTAINING PROTEIN"/>
    <property type="match status" value="1"/>
</dbReference>
<sequence length="377" mass="39693">MRWGRTATVAAVGTGAAVVGAGAAALVAGRVVSDYSVRPGGGSPAAAGGLRVHSVAAGQVELTRSWETQRPGRYGLEWSGGRAVVGAVVATGAQTVTRRLESVQTLGGSPLAVGSTVRITPQLFTGDPLGSLGLEFSEIEVPGELGPLPAWFLPGARALCLIAVHGGLDRRQVLPLLPLLDQLKVPVLAVTYRNDEGAPRSPDGLSHLGDSEWHDVDAAIRFALDGGARRIVLLGWSAGATMALQAAVRSEHRAAVRGLVLDSPVLDWRGTVRRRATRRGVPPFLAELGVRAALGRSGVDPERLDRAALGEGLDAPVLLLHGSDDTVAPVGPARRLAGRRDDLVIYEEFPDAEHEALWNADPARYEESLRRFLTPLL</sequence>
<proteinExistence type="predicted"/>
<reference evidence="1 2" key="1">
    <citation type="submission" date="2024-09" db="EMBL/GenBank/DDBJ databases">
        <authorList>
            <person name="Lee S.D."/>
        </authorList>
    </citation>
    <scope>NUCLEOTIDE SEQUENCE [LARGE SCALE GENOMIC DNA]</scope>
    <source>
        <strain evidence="1 2">N1-1</strain>
    </source>
</reference>
<dbReference type="InterPro" id="IPR029058">
    <property type="entry name" value="AB_hydrolase_fold"/>
</dbReference>
<dbReference type="InterPro" id="IPR013094">
    <property type="entry name" value="AB_hydrolase_3"/>
</dbReference>
<comment type="caution">
    <text evidence="1">The sequence shown here is derived from an EMBL/GenBank/DDBJ whole genome shotgun (WGS) entry which is preliminary data.</text>
</comment>
<keyword evidence="2" id="KW-1185">Reference proteome</keyword>
<organism evidence="1 2">
    <name type="scientific">Streptacidiphilus alkalitolerans</name>
    <dbReference type="NCBI Taxonomy" id="3342712"/>
    <lineage>
        <taxon>Bacteria</taxon>
        <taxon>Bacillati</taxon>
        <taxon>Actinomycetota</taxon>
        <taxon>Actinomycetes</taxon>
        <taxon>Kitasatosporales</taxon>
        <taxon>Streptomycetaceae</taxon>
        <taxon>Streptacidiphilus</taxon>
    </lineage>
</organism>
<dbReference type="Pfam" id="PF07859">
    <property type="entry name" value="Abhydrolase_3"/>
    <property type="match status" value="1"/>
</dbReference>
<protein>
    <submittedName>
        <fullName evidence="1">Alpha/beta hydrolase family protein</fullName>
        <ecNumber evidence="1">3.4.-.-</ecNumber>
    </submittedName>
</protein>
<dbReference type="Proteomes" id="UP001592582">
    <property type="component" value="Unassembled WGS sequence"/>
</dbReference>
<gene>
    <name evidence="1" type="ORF">ACEZDG_30920</name>
</gene>
<dbReference type="PANTHER" id="PTHR12277:SF79">
    <property type="entry name" value="XAA-PRO DIPEPTIDYL-PEPTIDASE-RELATED"/>
    <property type="match status" value="1"/>
</dbReference>
<evidence type="ECO:0000313" key="1">
    <source>
        <dbReference type="EMBL" id="MFC1413684.1"/>
    </source>
</evidence>
<keyword evidence="1" id="KW-0378">Hydrolase</keyword>
<name>A0ABV6VIY0_9ACTN</name>
<dbReference type="SUPFAM" id="SSF53474">
    <property type="entry name" value="alpha/beta-Hydrolases"/>
    <property type="match status" value="1"/>
</dbReference>
<accession>A0ABV6VIY0</accession>
<dbReference type="EMBL" id="JBHEZX010000018">
    <property type="protein sequence ID" value="MFC1413684.1"/>
    <property type="molecule type" value="Genomic_DNA"/>
</dbReference>
<dbReference type="Gene3D" id="3.40.50.1820">
    <property type="entry name" value="alpha/beta hydrolase"/>
    <property type="match status" value="1"/>
</dbReference>
<dbReference type="EC" id="3.4.-.-" evidence="1"/>
<dbReference type="GO" id="GO:0016787">
    <property type="term" value="F:hydrolase activity"/>
    <property type="evidence" value="ECO:0007669"/>
    <property type="project" value="UniProtKB-KW"/>
</dbReference>
<evidence type="ECO:0000313" key="2">
    <source>
        <dbReference type="Proteomes" id="UP001592582"/>
    </source>
</evidence>